<dbReference type="PANTHER" id="PTHR24056">
    <property type="entry name" value="CELL DIVISION PROTEIN KINASE"/>
    <property type="match status" value="1"/>
</dbReference>
<dbReference type="Gene3D" id="1.10.510.10">
    <property type="entry name" value="Transferase(Phosphotransferase) domain 1"/>
    <property type="match status" value="1"/>
</dbReference>
<organism evidence="15 16">
    <name type="scientific">Ramazzottius varieornatus</name>
    <name type="common">Water bear</name>
    <name type="synonym">Tardigrade</name>
    <dbReference type="NCBI Taxonomy" id="947166"/>
    <lineage>
        <taxon>Eukaryota</taxon>
        <taxon>Metazoa</taxon>
        <taxon>Ecdysozoa</taxon>
        <taxon>Tardigrada</taxon>
        <taxon>Eutardigrada</taxon>
        <taxon>Parachela</taxon>
        <taxon>Hypsibioidea</taxon>
        <taxon>Ramazzottiidae</taxon>
        <taxon>Ramazzottius</taxon>
    </lineage>
</organism>
<feature type="compositionally biased region" description="Low complexity" evidence="13">
    <location>
        <begin position="18"/>
        <end position="35"/>
    </location>
</feature>
<feature type="binding site" evidence="11">
    <location>
        <position position="136"/>
    </location>
    <ligand>
        <name>ATP</name>
        <dbReference type="ChEBI" id="CHEBI:30616"/>
    </ligand>
</feature>
<evidence type="ECO:0000313" key="15">
    <source>
        <dbReference type="EMBL" id="GAV09595.1"/>
    </source>
</evidence>
<dbReference type="InterPro" id="IPR011009">
    <property type="entry name" value="Kinase-like_dom_sf"/>
</dbReference>
<evidence type="ECO:0000259" key="14">
    <source>
        <dbReference type="PROSITE" id="PS50011"/>
    </source>
</evidence>
<dbReference type="OrthoDB" id="204883at2759"/>
<evidence type="ECO:0000256" key="13">
    <source>
        <dbReference type="SAM" id="MobiDB-lite"/>
    </source>
</evidence>
<dbReference type="FunFam" id="1.10.510.10:FF:000203">
    <property type="entry name" value="Cyclin-dependent kinase 9"/>
    <property type="match status" value="1"/>
</dbReference>
<dbReference type="PROSITE" id="PS50011">
    <property type="entry name" value="PROTEIN_KINASE_DOM"/>
    <property type="match status" value="1"/>
</dbReference>
<comment type="similarity">
    <text evidence="2">Belongs to the protein kinase superfamily. CMGC Ser/Thr protein kinase family. CDC2/CDKX subfamily.</text>
</comment>
<evidence type="ECO:0000256" key="11">
    <source>
        <dbReference type="PROSITE-ProRule" id="PRU10141"/>
    </source>
</evidence>
<dbReference type="PROSITE" id="PS00108">
    <property type="entry name" value="PROTEIN_KINASE_ST"/>
    <property type="match status" value="1"/>
</dbReference>
<dbReference type="InterPro" id="IPR050108">
    <property type="entry name" value="CDK"/>
</dbReference>
<comment type="caution">
    <text evidence="15">The sequence shown here is derived from an EMBL/GenBank/DDBJ whole genome shotgun (WGS) entry which is preliminary data.</text>
</comment>
<comment type="subcellular location">
    <subcellularLocation>
        <location evidence="1">Nucleus</location>
    </subcellularLocation>
</comment>
<gene>
    <name evidence="15" type="primary">RvY_19101-1</name>
    <name evidence="15" type="synonym">RvY_19101.1</name>
    <name evidence="15" type="ORF">RvY_19101</name>
</gene>
<sequence length="478" mass="53685">MDPQASGGDGKSRKRKSVSPARNESSSSSQSSRNSFFKTHDREYVNSRDAPPGPSRPPQNNAPPQNGSSANSAAPGQRPNPPSNTNFEKYKSLSDITYPFMTDFSEYERCGKIGQGTFGEVFKAKCKKTNRTVALKKILMENEKEGFPITALREIKILYAFDNENVVKLLDICSSKASNFNRYKSTFYLVFEFCEHDLAGLLSNKAVKFKEGETKKLMQQLLNGLFYIHTGKVLHRDMKTSNILINRDGILKIADFGLARAFSHLGTKEKPNRFTNRVVTLWYRPPELLLGERNYTPAIDIWGAGCIMCELWTRSPILQGQNEQHQLQLIGTFCGSITPEVYPDIVNLEPAKHLSLPQNIKRDVKKSLEKHIKDPLALDLLDKIFVVDPSKRLDADGALNHDYFWEDPMPQDLAPKMRSLTQSNFEFTASASRQTQQANAPAHPPHPHPAPGNRAPVHNLNHGRPDAGVKGFFADRVF</sequence>
<dbReference type="PROSITE" id="PS00107">
    <property type="entry name" value="PROTEIN_KINASE_ATP"/>
    <property type="match status" value="1"/>
</dbReference>
<dbReference type="GO" id="GO:0004693">
    <property type="term" value="F:cyclin-dependent protein serine/threonine kinase activity"/>
    <property type="evidence" value="ECO:0007669"/>
    <property type="project" value="UniProtKB-EC"/>
</dbReference>
<evidence type="ECO:0000256" key="10">
    <source>
        <dbReference type="ARBA" id="ARBA00048367"/>
    </source>
</evidence>
<dbReference type="Gene3D" id="3.30.200.20">
    <property type="entry name" value="Phosphorylase Kinase, domain 1"/>
    <property type="match status" value="1"/>
</dbReference>
<dbReference type="GO" id="GO:0005524">
    <property type="term" value="F:ATP binding"/>
    <property type="evidence" value="ECO:0007669"/>
    <property type="project" value="UniProtKB-UniRule"/>
</dbReference>
<comment type="catalytic activity">
    <reaction evidence="9">
        <text>L-threonyl-[protein] + ATP = O-phospho-L-threonyl-[protein] + ADP + H(+)</text>
        <dbReference type="Rhea" id="RHEA:46608"/>
        <dbReference type="Rhea" id="RHEA-COMP:11060"/>
        <dbReference type="Rhea" id="RHEA-COMP:11605"/>
        <dbReference type="ChEBI" id="CHEBI:15378"/>
        <dbReference type="ChEBI" id="CHEBI:30013"/>
        <dbReference type="ChEBI" id="CHEBI:30616"/>
        <dbReference type="ChEBI" id="CHEBI:61977"/>
        <dbReference type="ChEBI" id="CHEBI:456216"/>
        <dbReference type="EC" id="2.7.11.22"/>
    </reaction>
</comment>
<feature type="compositionally biased region" description="Pro residues" evidence="13">
    <location>
        <begin position="51"/>
        <end position="61"/>
    </location>
</feature>
<dbReference type="InterPro" id="IPR008271">
    <property type="entry name" value="Ser/Thr_kinase_AS"/>
</dbReference>
<keyword evidence="7 11" id="KW-0067">ATP-binding</keyword>
<feature type="compositionally biased region" description="Polar residues" evidence="13">
    <location>
        <begin position="62"/>
        <end position="74"/>
    </location>
</feature>
<keyword evidence="4" id="KW-0808">Transferase</keyword>
<comment type="catalytic activity">
    <reaction evidence="10">
        <text>L-seryl-[protein] + ATP = O-phospho-L-seryl-[protein] + ADP + H(+)</text>
        <dbReference type="Rhea" id="RHEA:17989"/>
        <dbReference type="Rhea" id="RHEA-COMP:9863"/>
        <dbReference type="Rhea" id="RHEA-COMP:11604"/>
        <dbReference type="ChEBI" id="CHEBI:15378"/>
        <dbReference type="ChEBI" id="CHEBI:29999"/>
        <dbReference type="ChEBI" id="CHEBI:30616"/>
        <dbReference type="ChEBI" id="CHEBI:83421"/>
        <dbReference type="ChEBI" id="CHEBI:456216"/>
        <dbReference type="EC" id="2.7.11.22"/>
    </reaction>
</comment>
<proteinExistence type="inferred from homology"/>
<reference evidence="15 16" key="1">
    <citation type="journal article" date="2016" name="Nat. Commun.">
        <title>Extremotolerant tardigrade genome and improved radiotolerance of human cultured cells by tardigrade-unique protein.</title>
        <authorList>
            <person name="Hashimoto T."/>
            <person name="Horikawa D.D."/>
            <person name="Saito Y."/>
            <person name="Kuwahara H."/>
            <person name="Kozuka-Hata H."/>
            <person name="Shin-I T."/>
            <person name="Minakuchi Y."/>
            <person name="Ohishi K."/>
            <person name="Motoyama A."/>
            <person name="Aizu T."/>
            <person name="Enomoto A."/>
            <person name="Kondo K."/>
            <person name="Tanaka S."/>
            <person name="Hara Y."/>
            <person name="Koshikawa S."/>
            <person name="Sagara H."/>
            <person name="Miura T."/>
            <person name="Yokobori S."/>
            <person name="Miyagawa K."/>
            <person name="Suzuki Y."/>
            <person name="Kubo T."/>
            <person name="Oyama M."/>
            <person name="Kohara Y."/>
            <person name="Fujiyama A."/>
            <person name="Arakawa K."/>
            <person name="Katayama T."/>
            <person name="Toyoda A."/>
            <person name="Kunieda T."/>
        </authorList>
    </citation>
    <scope>NUCLEOTIDE SEQUENCE [LARGE SCALE GENOMIC DNA]</scope>
    <source>
        <strain evidence="15 16">YOKOZUNA-1</strain>
    </source>
</reference>
<dbReference type="EMBL" id="BDGG01000024">
    <property type="protein sequence ID" value="GAV09595.1"/>
    <property type="molecule type" value="Genomic_DNA"/>
</dbReference>
<feature type="region of interest" description="Disordered" evidence="13">
    <location>
        <begin position="430"/>
        <end position="468"/>
    </location>
</feature>
<evidence type="ECO:0000256" key="4">
    <source>
        <dbReference type="ARBA" id="ARBA00022679"/>
    </source>
</evidence>
<dbReference type="InterPro" id="IPR017441">
    <property type="entry name" value="Protein_kinase_ATP_BS"/>
</dbReference>
<dbReference type="PANTHER" id="PTHR24056:SF233">
    <property type="entry name" value="CYCLIN-DEPENDENT KINASE 9"/>
    <property type="match status" value="1"/>
</dbReference>
<protein>
    <recommendedName>
        <fullName evidence="14">Protein kinase domain-containing protein</fullName>
    </recommendedName>
</protein>
<feature type="compositionally biased region" description="Polar residues" evidence="13">
    <location>
        <begin position="430"/>
        <end position="439"/>
    </location>
</feature>
<feature type="region of interest" description="Disordered" evidence="13">
    <location>
        <begin position="1"/>
        <end position="89"/>
    </location>
</feature>
<evidence type="ECO:0000256" key="6">
    <source>
        <dbReference type="ARBA" id="ARBA00022777"/>
    </source>
</evidence>
<evidence type="ECO:0000256" key="12">
    <source>
        <dbReference type="RuleBase" id="RU000304"/>
    </source>
</evidence>
<keyword evidence="5 11" id="KW-0547">Nucleotide-binding</keyword>
<evidence type="ECO:0000256" key="5">
    <source>
        <dbReference type="ARBA" id="ARBA00022741"/>
    </source>
</evidence>
<keyword evidence="3 12" id="KW-0723">Serine/threonine-protein kinase</keyword>
<keyword evidence="8" id="KW-0539">Nucleus</keyword>
<dbReference type="InterPro" id="IPR000719">
    <property type="entry name" value="Prot_kinase_dom"/>
</dbReference>
<dbReference type="Proteomes" id="UP000186922">
    <property type="component" value="Unassembled WGS sequence"/>
</dbReference>
<evidence type="ECO:0000256" key="3">
    <source>
        <dbReference type="ARBA" id="ARBA00022527"/>
    </source>
</evidence>
<keyword evidence="16" id="KW-1185">Reference proteome</keyword>
<evidence type="ECO:0000256" key="1">
    <source>
        <dbReference type="ARBA" id="ARBA00004123"/>
    </source>
</evidence>
<dbReference type="AlphaFoldDB" id="A0A1D1W889"/>
<dbReference type="STRING" id="947166.A0A1D1W889"/>
<accession>A0A1D1W889</accession>
<dbReference type="GO" id="GO:0005634">
    <property type="term" value="C:nucleus"/>
    <property type="evidence" value="ECO:0007669"/>
    <property type="project" value="UniProtKB-SubCell"/>
</dbReference>
<evidence type="ECO:0000256" key="8">
    <source>
        <dbReference type="ARBA" id="ARBA00023242"/>
    </source>
</evidence>
<evidence type="ECO:0000313" key="16">
    <source>
        <dbReference type="Proteomes" id="UP000186922"/>
    </source>
</evidence>
<evidence type="ECO:0000256" key="2">
    <source>
        <dbReference type="ARBA" id="ARBA00006485"/>
    </source>
</evidence>
<evidence type="ECO:0000256" key="9">
    <source>
        <dbReference type="ARBA" id="ARBA00047811"/>
    </source>
</evidence>
<dbReference type="Pfam" id="PF00069">
    <property type="entry name" value="Pkinase"/>
    <property type="match status" value="1"/>
</dbReference>
<keyword evidence="6" id="KW-0418">Kinase</keyword>
<dbReference type="SUPFAM" id="SSF56112">
    <property type="entry name" value="Protein kinase-like (PK-like)"/>
    <property type="match status" value="1"/>
</dbReference>
<name>A0A1D1W889_RAMVA</name>
<dbReference type="GO" id="GO:0008353">
    <property type="term" value="F:RNA polymerase II CTD heptapeptide repeat kinase activity"/>
    <property type="evidence" value="ECO:0007669"/>
    <property type="project" value="TreeGrafter"/>
</dbReference>
<dbReference type="FunFam" id="3.30.200.20:FF:000124">
    <property type="entry name" value="Cyclin-dependent kinase 4"/>
    <property type="match status" value="1"/>
</dbReference>
<dbReference type="SMART" id="SM00220">
    <property type="entry name" value="S_TKc"/>
    <property type="match status" value="1"/>
</dbReference>
<evidence type="ECO:0000256" key="7">
    <source>
        <dbReference type="ARBA" id="ARBA00022840"/>
    </source>
</evidence>
<feature type="domain" description="Protein kinase" evidence="14">
    <location>
        <begin position="107"/>
        <end position="404"/>
    </location>
</feature>